<protein>
    <submittedName>
        <fullName evidence="1">Uncharacterized protein</fullName>
    </submittedName>
</protein>
<evidence type="ECO:0000313" key="1">
    <source>
        <dbReference type="EMBL" id="AHC54860.1"/>
    </source>
</evidence>
<name>V9SDQ9_9VIRU</name>
<evidence type="ECO:0000313" key="2">
    <source>
        <dbReference type="Proteomes" id="UP000232615"/>
    </source>
</evidence>
<accession>V9SDQ9</accession>
<dbReference type="Proteomes" id="UP000232615">
    <property type="component" value="Segment"/>
</dbReference>
<sequence>MLEKRIGFSVFGKTPVSQKNLEDIQKLPVEKNLGRELANMGIRPASKLREIREFLDTVGRGLPVPWNVVEEETGAIRDMVGSITVLLSLEQEGKIWIPNSQLYYVHEGNISYGGRGTISVDGREMSFPTNFRTQMNKVRRLPAKTRHVVVPVLVSHGTHANVLVLDRKKKTVSFFEPHGLYSRDRYFQGTEEFLQKFLDTFGLLGYKIKYGEATCPWFGPQAIEPQQEYSTGYCQTWTDLFVYCKMRFPDLTDAELNYALTHGLTPREVRDRVERFAAFAWEEGKKAAKKSKYYPDEPEKAHFFGTGRVQLKPKEVVKF</sequence>
<gene>
    <name evidence="1" type="ORF">TNS_ORF142</name>
</gene>
<dbReference type="EMBL" id="KF483846">
    <property type="protein sequence ID" value="AHC54860.1"/>
    <property type="molecule type" value="Genomic_DNA"/>
</dbReference>
<proteinExistence type="predicted"/>
<reference evidence="1 2" key="1">
    <citation type="journal article" date="2014" name="Arch. Virol.">
        <title>Complete genome sequence of Tunisvirus, a new member of the proposed family Marseilleviridae.</title>
        <authorList>
            <person name="Aherfi S."/>
            <person name="Boughalmi M."/>
            <person name="Pagnier I."/>
            <person name="Fournous G."/>
            <person name="La Scola B."/>
            <person name="Raoult D."/>
            <person name="Colson P."/>
        </authorList>
    </citation>
    <scope>NUCLEOTIDE SEQUENCE [LARGE SCALE GENOMIC DNA]</scope>
    <source>
        <strain evidence="1 2">U484</strain>
    </source>
</reference>
<organism evidence="1 2">
    <name type="scientific">Tunisvirus fontaine2</name>
    <dbReference type="NCBI Taxonomy" id="1421067"/>
    <lineage>
        <taxon>Viruses</taxon>
        <taxon>Varidnaviria</taxon>
        <taxon>Bamfordvirae</taxon>
        <taxon>Nucleocytoviricota</taxon>
        <taxon>Megaviricetes</taxon>
        <taxon>Pimascovirales</taxon>
        <taxon>Pimascovirales incertae sedis</taxon>
        <taxon>Marseilleviridae</taxon>
        <taxon>Losannavirus</taxon>
        <taxon>Losannavirus tunisense</taxon>
    </lineage>
</organism>
<keyword evidence="2" id="KW-1185">Reference proteome</keyword>